<keyword evidence="3" id="KW-0805">Transcription regulation</keyword>
<keyword evidence="4" id="KW-0238">DNA-binding</keyword>
<comment type="caution">
    <text evidence="7">The sequence shown here is derived from an EMBL/GenBank/DDBJ whole genome shotgun (WGS) entry which is preliminary data.</text>
</comment>
<accession>A0A9P3BP90</accession>
<gene>
    <name evidence="7" type="ORF">Asppvi_001765</name>
</gene>
<keyword evidence="5" id="KW-0804">Transcription</keyword>
<evidence type="ECO:0000256" key="3">
    <source>
        <dbReference type="ARBA" id="ARBA00023015"/>
    </source>
</evidence>
<evidence type="ECO:0000256" key="2">
    <source>
        <dbReference type="ARBA" id="ARBA00022833"/>
    </source>
</evidence>
<evidence type="ECO:0000256" key="5">
    <source>
        <dbReference type="ARBA" id="ARBA00023163"/>
    </source>
</evidence>
<dbReference type="PANTHER" id="PTHR36206:SF14">
    <property type="entry name" value="ZN(2)-C6 FUNGAL-TYPE DOMAIN-CONTAINING PROTEIN-RELATED"/>
    <property type="match status" value="1"/>
</dbReference>
<dbReference type="OrthoDB" id="3145928at2759"/>
<keyword evidence="1" id="KW-0479">Metal-binding</keyword>
<sequence>MPNCIQCTSTGRKCEYTSQAPSRHASTSASSVVPVLDRPLSVSPSSVWLERRAFAHYSQYAASFIAGGMDLDFWVGVVTQVCRTEPAVWDAINAISALFENLDPCFDPVWLGQNDNRSQGLRPSHSDALCWYLRSLATMRRQINWGSVDIDVALISCILFICIERAQGRVEEALQLYRQGVSLIFELRARGTRRGSCTDFALLQDTILPIFLRLGTTAQCISDVPVSGLLNEIQGRTENTFSSLSSARLTMVAIAAESMIFQRTVQEYFAAEGHGCTVPPVFKSKQEDLQK</sequence>
<evidence type="ECO:0000256" key="1">
    <source>
        <dbReference type="ARBA" id="ARBA00022723"/>
    </source>
</evidence>
<dbReference type="GO" id="GO:0003677">
    <property type="term" value="F:DNA binding"/>
    <property type="evidence" value="ECO:0007669"/>
    <property type="project" value="UniProtKB-KW"/>
</dbReference>
<proteinExistence type="predicted"/>
<evidence type="ECO:0000313" key="7">
    <source>
        <dbReference type="EMBL" id="GIJ92488.1"/>
    </source>
</evidence>
<dbReference type="PANTHER" id="PTHR36206">
    <property type="entry name" value="ASPERCRYPTIN BIOSYNTHESIS CLUSTER-SPECIFIC TRANSCRIPTION REGULATOR ATNN-RELATED"/>
    <property type="match status" value="1"/>
</dbReference>
<evidence type="ECO:0008006" key="9">
    <source>
        <dbReference type="Google" id="ProtNLM"/>
    </source>
</evidence>
<keyword evidence="8" id="KW-1185">Reference proteome</keyword>
<dbReference type="Proteomes" id="UP001043456">
    <property type="component" value="Unassembled WGS sequence"/>
</dbReference>
<evidence type="ECO:0000256" key="6">
    <source>
        <dbReference type="ARBA" id="ARBA00023242"/>
    </source>
</evidence>
<keyword evidence="6" id="KW-0539">Nucleus</keyword>
<dbReference type="InterPro" id="IPR052360">
    <property type="entry name" value="Transcr_Regulatory_Proteins"/>
</dbReference>
<dbReference type="RefSeq" id="XP_043163234.1">
    <property type="nucleotide sequence ID" value="XM_043307299.1"/>
</dbReference>
<name>A0A9P3BP90_9EURO</name>
<reference evidence="7 8" key="1">
    <citation type="submission" date="2018-10" db="EMBL/GenBank/DDBJ databases">
        <title>Pan-genome distribution and transcriptional activeness of fungal secondary metabolism genes in Aspergillus section Fumigati.</title>
        <authorList>
            <person name="Takahashi H."/>
            <person name="Umemura M."/>
            <person name="Ninomiya A."/>
            <person name="Kusuya Y."/>
            <person name="Urayama S."/>
            <person name="Shimizu M."/>
            <person name="Watanabe A."/>
            <person name="Kamei K."/>
            <person name="Yaguchi T."/>
            <person name="Hagiwara D."/>
        </authorList>
    </citation>
    <scope>NUCLEOTIDE SEQUENCE [LARGE SCALE GENOMIC DNA]</scope>
    <source>
        <strain evidence="7 8">IFM 55266</strain>
    </source>
</reference>
<dbReference type="EMBL" id="BHVY01000010">
    <property type="protein sequence ID" value="GIJ92488.1"/>
    <property type="molecule type" value="Genomic_DNA"/>
</dbReference>
<evidence type="ECO:0000313" key="8">
    <source>
        <dbReference type="Proteomes" id="UP001043456"/>
    </source>
</evidence>
<dbReference type="AlphaFoldDB" id="A0A9P3BP90"/>
<keyword evidence="2" id="KW-0862">Zinc</keyword>
<dbReference type="GeneID" id="67000377"/>
<dbReference type="GO" id="GO:0046872">
    <property type="term" value="F:metal ion binding"/>
    <property type="evidence" value="ECO:0007669"/>
    <property type="project" value="UniProtKB-KW"/>
</dbReference>
<organism evidence="7 8">
    <name type="scientific">Aspergillus pseudoviridinutans</name>
    <dbReference type="NCBI Taxonomy" id="1517512"/>
    <lineage>
        <taxon>Eukaryota</taxon>
        <taxon>Fungi</taxon>
        <taxon>Dikarya</taxon>
        <taxon>Ascomycota</taxon>
        <taxon>Pezizomycotina</taxon>
        <taxon>Eurotiomycetes</taxon>
        <taxon>Eurotiomycetidae</taxon>
        <taxon>Eurotiales</taxon>
        <taxon>Aspergillaceae</taxon>
        <taxon>Aspergillus</taxon>
        <taxon>Aspergillus subgen. Fumigati</taxon>
    </lineage>
</organism>
<protein>
    <recommendedName>
        <fullName evidence="9">Zn(2)-C6 fungal-type domain-containing protein</fullName>
    </recommendedName>
</protein>
<evidence type="ECO:0000256" key="4">
    <source>
        <dbReference type="ARBA" id="ARBA00023125"/>
    </source>
</evidence>